<dbReference type="GO" id="GO:0016477">
    <property type="term" value="P:cell migration"/>
    <property type="evidence" value="ECO:0000318"/>
    <property type="project" value="GO_Central"/>
</dbReference>
<keyword evidence="3" id="KW-0472">Membrane</keyword>
<keyword evidence="3" id="KW-0812">Transmembrane</keyword>
<dbReference type="Pfam" id="PF26060">
    <property type="entry name" value="TGFBR3_N"/>
    <property type="match status" value="1"/>
</dbReference>
<feature type="compositionally biased region" description="Polar residues" evidence="2">
    <location>
        <begin position="541"/>
        <end position="570"/>
    </location>
</feature>
<keyword evidence="7" id="KW-1185">Reference proteome</keyword>
<evidence type="ECO:0000256" key="4">
    <source>
        <dbReference type="SAM" id="SignalP"/>
    </source>
</evidence>
<accession>A0A3B3H512</accession>
<dbReference type="GO" id="GO:0001837">
    <property type="term" value="P:epithelial to mesenchymal transition"/>
    <property type="evidence" value="ECO:0000318"/>
    <property type="project" value="GO_Central"/>
</dbReference>
<keyword evidence="3" id="KW-1133">Transmembrane helix</keyword>
<feature type="transmembrane region" description="Helical" evidence="3">
    <location>
        <begin position="486"/>
        <end position="512"/>
    </location>
</feature>
<dbReference type="AlphaFoldDB" id="A0A3B3H512"/>
<feature type="region of interest" description="Disordered" evidence="2">
    <location>
        <begin position="540"/>
        <end position="570"/>
    </location>
</feature>
<protein>
    <recommendedName>
        <fullName evidence="5">TGFBR3/Endoglin-like N-terminal domain-containing protein</fullName>
    </recommendedName>
</protein>
<feature type="domain" description="TGFBR3/Endoglin-like N-terminal" evidence="5">
    <location>
        <begin position="37"/>
        <end position="180"/>
    </location>
</feature>
<dbReference type="InterPro" id="IPR058899">
    <property type="entry name" value="TGFBR3/Endoglin-like_N"/>
</dbReference>
<gene>
    <name evidence="6" type="primary">eng</name>
</gene>
<evidence type="ECO:0000256" key="1">
    <source>
        <dbReference type="ARBA" id="ARBA00023180"/>
    </source>
</evidence>
<dbReference type="OrthoDB" id="10072329at2759"/>
<dbReference type="STRING" id="8090.ENSORLP00000028172"/>
<name>A0A3B3H512_ORYLA</name>
<keyword evidence="4" id="KW-0732">Signal</keyword>
<evidence type="ECO:0000313" key="7">
    <source>
        <dbReference type="Proteomes" id="UP000001038"/>
    </source>
</evidence>
<dbReference type="Ensembl" id="ENSORLT00000032052.1">
    <property type="protein sequence ID" value="ENSORLP00000028172.1"/>
    <property type="gene ID" value="ENSORLG00000028040.1"/>
</dbReference>
<reference evidence="6 7" key="1">
    <citation type="journal article" date="2007" name="Nature">
        <title>The medaka draft genome and insights into vertebrate genome evolution.</title>
        <authorList>
            <person name="Kasahara M."/>
            <person name="Naruse K."/>
            <person name="Sasaki S."/>
            <person name="Nakatani Y."/>
            <person name="Qu W."/>
            <person name="Ahsan B."/>
            <person name="Yamada T."/>
            <person name="Nagayasu Y."/>
            <person name="Doi K."/>
            <person name="Kasai Y."/>
            <person name="Jindo T."/>
            <person name="Kobayashi D."/>
            <person name="Shimada A."/>
            <person name="Toyoda A."/>
            <person name="Kuroki Y."/>
            <person name="Fujiyama A."/>
            <person name="Sasaki T."/>
            <person name="Shimizu A."/>
            <person name="Asakawa S."/>
            <person name="Shimizu N."/>
            <person name="Hashimoto S."/>
            <person name="Yang J."/>
            <person name="Lee Y."/>
            <person name="Matsushima K."/>
            <person name="Sugano S."/>
            <person name="Sakaizumi M."/>
            <person name="Narita T."/>
            <person name="Ohishi K."/>
            <person name="Haga S."/>
            <person name="Ohta F."/>
            <person name="Nomoto H."/>
            <person name="Nogata K."/>
            <person name="Morishita T."/>
            <person name="Endo T."/>
            <person name="Shin-I T."/>
            <person name="Takeda H."/>
            <person name="Morishita S."/>
            <person name="Kohara Y."/>
        </authorList>
    </citation>
    <scope>NUCLEOTIDE SEQUENCE [LARGE SCALE GENOMIC DNA]</scope>
    <source>
        <strain evidence="6 7">Hd-rR</strain>
    </source>
</reference>
<evidence type="ECO:0000313" key="6">
    <source>
        <dbReference type="Ensembl" id="ENSORLP00000026590.1"/>
    </source>
</evidence>
<evidence type="ECO:0000256" key="3">
    <source>
        <dbReference type="SAM" id="Phobius"/>
    </source>
</evidence>
<dbReference type="GO" id="GO:0005114">
    <property type="term" value="F:type II transforming growth factor beta receptor binding"/>
    <property type="evidence" value="ECO:0000318"/>
    <property type="project" value="GO_Central"/>
</dbReference>
<sequence length="570" mass="62562">MEGFMTRLMVLLCITVATSASTPTCEPKNEDRESMYVREMLIGCWTSFVKEEVEVHILNLHYDAVDKMFSLNLTYARSMILILTSSKRTYGVSNSNPGVKIYIKTTSPIVLYDNDRRNITREDFPTQNEELVKWAEQKFGGVTSFTTVRNLKDLTFSETRGTKPGPSKCKLESEDPSLKPFVVFRTDESPLKSCTPKQQSSSADELHIINIEESSSIRNVSLHVNVTNTRVFLRGPQGTTWTVVNPQLAMLRSNNNIMLVTEAISYGIKPQCTLNNDSAVNVQKVALDTFKTNIFTSYTEVRQDTENNPVISLILGKALNAAEITPSATATTPRQKPLIPMTTNPPHLMPLVMQLFTSPDFRLPLDLNAKVQSDKRIYAEISGATLGSIVLSIKVITCHARSKGSCPVVKELPFFPEACSLNTCTTSTRLSFSFDQIQELTSTTWDVECSVEICHLERCGPGGSVRRSLEVTQPCLQPPTQPCIDFGLSGVLGIAFGGFLIGVLLIGALWIIKIKTGYPTGLDSTAASIPVCPCSRVKRQPVSTNPCPSENSSANASIGSTKSTPTSSMA</sequence>
<dbReference type="Ensembl" id="ENSORLT00000032169.1">
    <property type="protein sequence ID" value="ENSORLP00000026590.1"/>
    <property type="gene ID" value="ENSORLG00000028040.1"/>
</dbReference>
<keyword evidence="1" id="KW-0325">Glycoprotein</keyword>
<dbReference type="GO" id="GO:0005024">
    <property type="term" value="F:transforming growth factor beta receptor activity"/>
    <property type="evidence" value="ECO:0000318"/>
    <property type="project" value="GO_Central"/>
</dbReference>
<dbReference type="GO" id="GO:0007179">
    <property type="term" value="P:transforming growth factor beta receptor signaling pathway"/>
    <property type="evidence" value="ECO:0000318"/>
    <property type="project" value="GO_Central"/>
</dbReference>
<organism evidence="6 7">
    <name type="scientific">Oryzias latipes</name>
    <name type="common">Japanese rice fish</name>
    <name type="synonym">Japanese killifish</name>
    <dbReference type="NCBI Taxonomy" id="8090"/>
    <lineage>
        <taxon>Eukaryota</taxon>
        <taxon>Metazoa</taxon>
        <taxon>Chordata</taxon>
        <taxon>Craniata</taxon>
        <taxon>Vertebrata</taxon>
        <taxon>Euteleostomi</taxon>
        <taxon>Actinopterygii</taxon>
        <taxon>Neopterygii</taxon>
        <taxon>Teleostei</taxon>
        <taxon>Neoteleostei</taxon>
        <taxon>Acanthomorphata</taxon>
        <taxon>Ovalentaria</taxon>
        <taxon>Atherinomorphae</taxon>
        <taxon>Beloniformes</taxon>
        <taxon>Adrianichthyidae</taxon>
        <taxon>Oryziinae</taxon>
        <taxon>Oryzias</taxon>
    </lineage>
</organism>
<dbReference type="GO" id="GO:0005539">
    <property type="term" value="F:glycosaminoglycan binding"/>
    <property type="evidence" value="ECO:0000318"/>
    <property type="project" value="GO_Central"/>
</dbReference>
<dbReference type="GeneTree" id="ENSGT01010000222537"/>
<dbReference type="Bgee" id="ENSORLG00000028040">
    <property type="expression patterns" value="Expressed in heart and 12 other cell types or tissues"/>
</dbReference>
<proteinExistence type="predicted"/>
<evidence type="ECO:0000259" key="5">
    <source>
        <dbReference type="Pfam" id="PF26060"/>
    </source>
</evidence>
<feature type="chain" id="PRO_5044589141" description="TGFBR3/Endoglin-like N-terminal domain-containing protein" evidence="4">
    <location>
        <begin position="21"/>
        <end position="570"/>
    </location>
</feature>
<evidence type="ECO:0000256" key="2">
    <source>
        <dbReference type="SAM" id="MobiDB-lite"/>
    </source>
</evidence>
<dbReference type="Proteomes" id="UP000001038">
    <property type="component" value="Chromosome 12"/>
</dbReference>
<feature type="signal peptide" evidence="4">
    <location>
        <begin position="1"/>
        <end position="20"/>
    </location>
</feature>
<dbReference type="GO" id="GO:0017015">
    <property type="term" value="P:regulation of transforming growth factor beta receptor signaling pathway"/>
    <property type="evidence" value="ECO:0000318"/>
    <property type="project" value="GO_Central"/>
</dbReference>
<reference evidence="6" key="2">
    <citation type="submission" date="2025-05" db="UniProtKB">
        <authorList>
            <consortium name="Ensembl"/>
        </authorList>
    </citation>
    <scope>IDENTIFICATION</scope>
    <source>
        <strain evidence="6">Hd-rR</strain>
    </source>
</reference>